<evidence type="ECO:0008006" key="4">
    <source>
        <dbReference type="Google" id="ProtNLM"/>
    </source>
</evidence>
<dbReference type="RefSeq" id="WP_046842673.1">
    <property type="nucleotide sequence ID" value="NZ_BMHJ01000025.1"/>
</dbReference>
<name>A0A0F7JMT6_9DEIO</name>
<evidence type="ECO:0000256" key="1">
    <source>
        <dbReference type="SAM" id="SignalP"/>
    </source>
</evidence>
<evidence type="ECO:0000313" key="2">
    <source>
        <dbReference type="EMBL" id="AKH16098.1"/>
    </source>
</evidence>
<feature type="chain" id="PRO_5002517563" description="Lipoprotein" evidence="1">
    <location>
        <begin position="21"/>
        <end position="138"/>
    </location>
</feature>
<proteinExistence type="predicted"/>
<reference evidence="2 3" key="1">
    <citation type="submission" date="2015-01" db="EMBL/GenBank/DDBJ databases">
        <title>Deinococcus soli/N5/whole genome sequencing.</title>
        <authorList>
            <person name="Kim M.K."/>
            <person name="Srinivasan S."/>
            <person name="Lee J.-J."/>
        </authorList>
    </citation>
    <scope>NUCLEOTIDE SEQUENCE [LARGE SCALE GENOMIC DNA]</scope>
    <source>
        <strain evidence="2 3">N5</strain>
    </source>
</reference>
<dbReference type="KEGG" id="dch:SY84_02470"/>
<keyword evidence="3" id="KW-1185">Reference proteome</keyword>
<dbReference type="PATRIC" id="fig|1309411.5.peg.517"/>
<evidence type="ECO:0000313" key="3">
    <source>
        <dbReference type="Proteomes" id="UP000034024"/>
    </source>
</evidence>
<protein>
    <recommendedName>
        <fullName evidence="4">Lipoprotein</fullName>
    </recommendedName>
</protein>
<dbReference type="PROSITE" id="PS51257">
    <property type="entry name" value="PROKAR_LIPOPROTEIN"/>
    <property type="match status" value="1"/>
</dbReference>
<dbReference type="AlphaFoldDB" id="A0A0F7JMT6"/>
<keyword evidence="1" id="KW-0732">Signal</keyword>
<gene>
    <name evidence="2" type="ORF">SY84_02470</name>
</gene>
<feature type="signal peptide" evidence="1">
    <location>
        <begin position="1"/>
        <end position="20"/>
    </location>
</feature>
<sequence>MKRFALCLPLLLAACGFSPAVPPSVGDLLSAPTALNVGGQVVTLESASASGAGGFGVKVRLNSRDALPALRLDGVFVVSGTDLWKSPLRAAGAQGSAFGRSGAGVQPGETVQIVVRLRDAQGRPLWLRDGETRVGTAP</sequence>
<accession>A0A0F7JMT6</accession>
<dbReference type="EMBL" id="CP011389">
    <property type="protein sequence ID" value="AKH16098.1"/>
    <property type="molecule type" value="Genomic_DNA"/>
</dbReference>
<dbReference type="OrthoDB" id="73502at2"/>
<dbReference type="Proteomes" id="UP000034024">
    <property type="component" value="Chromosome"/>
</dbReference>
<organism evidence="2 3">
    <name type="scientific">Deinococcus soli</name>
    <name type="common">ex Cha et al. 2016</name>
    <dbReference type="NCBI Taxonomy" id="1309411"/>
    <lineage>
        <taxon>Bacteria</taxon>
        <taxon>Thermotogati</taxon>
        <taxon>Deinococcota</taxon>
        <taxon>Deinococci</taxon>
        <taxon>Deinococcales</taxon>
        <taxon>Deinococcaceae</taxon>
        <taxon>Deinococcus</taxon>
    </lineage>
</organism>